<dbReference type="AlphaFoldDB" id="A0A061HAW1"/>
<feature type="region of interest" description="Disordered" evidence="1">
    <location>
        <begin position="973"/>
        <end position="995"/>
    </location>
</feature>
<feature type="compositionally biased region" description="Polar residues" evidence="1">
    <location>
        <begin position="539"/>
        <end position="550"/>
    </location>
</feature>
<feature type="region of interest" description="Disordered" evidence="1">
    <location>
        <begin position="489"/>
        <end position="508"/>
    </location>
</feature>
<dbReference type="EMBL" id="KE361632">
    <property type="protein sequence ID" value="EPQ29175.1"/>
    <property type="molecule type" value="Genomic_DNA"/>
</dbReference>
<feature type="compositionally biased region" description="Polar residues" evidence="1">
    <location>
        <begin position="1036"/>
        <end position="1046"/>
    </location>
</feature>
<feature type="compositionally biased region" description="Polar residues" evidence="1">
    <location>
        <begin position="574"/>
        <end position="591"/>
    </location>
</feature>
<dbReference type="eggNOG" id="ENOG502S560">
    <property type="taxonomic scope" value="Eukaryota"/>
</dbReference>
<feature type="region of interest" description="Disordered" evidence="1">
    <location>
        <begin position="1036"/>
        <end position="1057"/>
    </location>
</feature>
<dbReference type="Proteomes" id="UP000053664">
    <property type="component" value="Unassembled WGS sequence"/>
</dbReference>
<feature type="region of interest" description="Disordered" evidence="1">
    <location>
        <begin position="708"/>
        <end position="832"/>
    </location>
</feature>
<dbReference type="GeneID" id="19317572"/>
<name>A0A061HAW1_9BASI</name>
<feature type="region of interest" description="Disordered" evidence="1">
    <location>
        <begin position="377"/>
        <end position="456"/>
    </location>
</feature>
<feature type="region of interest" description="Disordered" evidence="1">
    <location>
        <begin position="1124"/>
        <end position="1184"/>
    </location>
</feature>
<reference evidence="2 3" key="1">
    <citation type="journal article" date="2013" name="Plant Cell">
        <title>The transition from a phytopathogenic smut ancestor to an anamorphic biocontrol agent deciphered by comparative whole-genome analysis.</title>
        <authorList>
            <person name="Lefebvre F."/>
            <person name="Joly D.L."/>
            <person name="Labbe C."/>
            <person name="Teichmann B."/>
            <person name="Linning R."/>
            <person name="Belzile F."/>
            <person name="Bakkeren G."/>
            <person name="Belanger R.R."/>
        </authorList>
    </citation>
    <scope>NUCLEOTIDE SEQUENCE [LARGE SCALE GENOMIC DNA]</scope>
    <source>
        <strain evidence="2 3">PF-1</strain>
    </source>
</reference>
<feature type="compositionally biased region" description="Basic and acidic residues" evidence="1">
    <location>
        <begin position="386"/>
        <end position="410"/>
    </location>
</feature>
<feature type="region of interest" description="Disordered" evidence="1">
    <location>
        <begin position="924"/>
        <end position="954"/>
    </location>
</feature>
<protein>
    <submittedName>
        <fullName evidence="2">Uncharacterized protein</fullName>
    </submittedName>
</protein>
<dbReference type="RefSeq" id="XP_007879170.1">
    <property type="nucleotide sequence ID" value="XM_007880979.1"/>
</dbReference>
<evidence type="ECO:0000256" key="1">
    <source>
        <dbReference type="SAM" id="MobiDB-lite"/>
    </source>
</evidence>
<feature type="compositionally biased region" description="Low complexity" evidence="1">
    <location>
        <begin position="925"/>
        <end position="936"/>
    </location>
</feature>
<feature type="compositionally biased region" description="Low complexity" evidence="1">
    <location>
        <begin position="72"/>
        <end position="99"/>
    </location>
</feature>
<feature type="compositionally biased region" description="Polar residues" evidence="1">
    <location>
        <begin position="711"/>
        <end position="724"/>
    </location>
</feature>
<evidence type="ECO:0000313" key="3">
    <source>
        <dbReference type="Proteomes" id="UP000053664"/>
    </source>
</evidence>
<gene>
    <name evidence="2" type="ORF">PFL1_03462</name>
</gene>
<dbReference type="KEGG" id="pfp:PFL1_03462"/>
<feature type="compositionally biased region" description="Low complexity" evidence="1">
    <location>
        <begin position="596"/>
        <end position="607"/>
    </location>
</feature>
<evidence type="ECO:0000313" key="2">
    <source>
        <dbReference type="EMBL" id="EPQ29175.1"/>
    </source>
</evidence>
<sequence>MAMPSASSTSTSSLAAAFLPVNHTSTAGTAPSPLLTDTDIGDATTARPDQHQQHLHTYPDQHQYHHHHHHQPPQQHQMPPQALPHHQHQSQPPVQQQRQQQRDLPGQAQAGFSYASGASYQPAQHLVGHCASQHHQEASLQQQRTEHILASQPQPQVLPQQPSHLPLHSQQLAAQHPPQLQPLPQHLYGHQDPSFRLSLPPRQFIDPGPSDFQPLQQSFAGVQLFEAKGRLPIQRAHSLNSLSQPFADSQATQPLGYPEAYAQFSSDFASCSSVGDFSGFASASSSSLVRYASFDMASASLGGMSSGSASSGAAAGPSRGSVAAEQANIDQLLAMSKAQAEVAGDANMFACPHCEKTYTGRHARSIWRRHLQDKHNIPLSIQPRRTRWDGDANRPKNAEERRARMLESKRRWARKKRQQEKMGLNKGSAGDDGAGDVSFDDGADADISTLNAGDDSATIERGADKENLSPAQPGGALHGGALLDTQPKLAHAKWPSPSRRVSEPNPFFAPEASGLHHYELYGAHGAATAAGQRSGPGDASTTPLNRSVNLYPTPPSSGAPHQAPATGFPGIHLYSSSPMRKAMSASTSSNAKGRRAPSALPLMSPPASDERSTALAYQQRMRNSATAGAIASHEGLQAPVEGYLAPADGAVASGMGRGSTDSVAATSVATPTSATFPGMPIDLAPRMQTQGAVPGRKTDQQEAAIQLLALRSNSNSPSDSNTQGSRKRRHASMDQPWDTPSKTRTSSTNAERLTRPSPSPRSRSSTNVLAARTDFLDDAPSAARRRSEPRDTPSKATLLHAPSMDRSTTLQHPADGSPAPAPRTQPLAMVGGSGGGVGLASSSAALLSLATPGPPTRAASNPFSLNKHKISPFEGKRRLSFTSKDKLYDAFGGELGMSTVASPIHVGGPLSLPALGPGGIAMEKSTSAQSAASDTSMLGPKLPPLVSTPIRPGDSLSAVRGTARAMYEDDVDPLPAQQHQPSHLQHGGGRGKLGRDILPPPMSTSKRAAVVSTPFSKPPAASGLSVLRLGASALKSTAPGTLSRPTPSKFGGDQFSSPQHLNLTESLGLAPHSISRTSYASLYGGSLGLTPSISALGGLTPGLTGFHTPFGAWPESARKGLVADDDDDDDDLENKPSGDPSGLDGKGRRVARGLGNDETPSKPSNPQRRKLQPLSLSFASNIDG</sequence>
<feature type="compositionally biased region" description="Basic and acidic residues" evidence="1">
    <location>
        <begin position="48"/>
        <end position="63"/>
    </location>
</feature>
<feature type="compositionally biased region" description="Polar residues" evidence="1">
    <location>
        <begin position="738"/>
        <end position="751"/>
    </location>
</feature>
<feature type="region of interest" description="Disordered" evidence="1">
    <location>
        <begin position="25"/>
        <end position="106"/>
    </location>
</feature>
<organism evidence="2 3">
    <name type="scientific">Pseudozyma flocculosa PF-1</name>
    <dbReference type="NCBI Taxonomy" id="1277687"/>
    <lineage>
        <taxon>Eukaryota</taxon>
        <taxon>Fungi</taxon>
        <taxon>Dikarya</taxon>
        <taxon>Basidiomycota</taxon>
        <taxon>Ustilaginomycotina</taxon>
        <taxon>Ustilaginomycetes</taxon>
        <taxon>Ustilaginales</taxon>
        <taxon>Ustilaginaceae</taxon>
        <taxon>Pseudozyma</taxon>
    </lineage>
</organism>
<dbReference type="HOGENOM" id="CLU_272625_0_0_1"/>
<dbReference type="OrthoDB" id="2333993at2759"/>
<accession>A0A061HAW1</accession>
<proteinExistence type="predicted"/>
<feature type="region of interest" description="Disordered" evidence="1">
    <location>
        <begin position="528"/>
        <end position="608"/>
    </location>
</feature>
<feature type="compositionally biased region" description="Polar residues" evidence="1">
    <location>
        <begin position="1174"/>
        <end position="1184"/>
    </location>
</feature>